<keyword evidence="9" id="KW-0406">Ion transport</keyword>
<feature type="transmembrane region" description="Helical" evidence="13">
    <location>
        <begin position="184"/>
        <end position="203"/>
    </location>
</feature>
<organism evidence="14 15">
    <name type="scientific">Ferroglobus placidus (strain DSM 10642 / AEDII12DO)</name>
    <dbReference type="NCBI Taxonomy" id="589924"/>
    <lineage>
        <taxon>Archaea</taxon>
        <taxon>Methanobacteriati</taxon>
        <taxon>Methanobacteriota</taxon>
        <taxon>Archaeoglobi</taxon>
        <taxon>Archaeoglobales</taxon>
        <taxon>Archaeoglobaceae</taxon>
        <taxon>Ferroglobus</taxon>
    </lineage>
</organism>
<dbReference type="Gene3D" id="1.20.1730.10">
    <property type="entry name" value="Sodium/glucose cotransporter"/>
    <property type="match status" value="1"/>
</dbReference>
<evidence type="ECO:0000256" key="5">
    <source>
        <dbReference type="ARBA" id="ARBA00022692"/>
    </source>
</evidence>
<dbReference type="GeneID" id="8778285"/>
<evidence type="ECO:0000256" key="2">
    <source>
        <dbReference type="ARBA" id="ARBA00006434"/>
    </source>
</evidence>
<dbReference type="InterPro" id="IPR001734">
    <property type="entry name" value="Na/solute_symporter"/>
</dbReference>
<proteinExistence type="inferred from homology"/>
<dbReference type="Pfam" id="PF00474">
    <property type="entry name" value="SSF"/>
    <property type="match status" value="1"/>
</dbReference>
<protein>
    <submittedName>
        <fullName evidence="14">Na+/solute symporter</fullName>
    </submittedName>
</protein>
<dbReference type="RefSeq" id="WP_012965291.1">
    <property type="nucleotide sequence ID" value="NC_013849.1"/>
</dbReference>
<evidence type="ECO:0000256" key="10">
    <source>
        <dbReference type="ARBA" id="ARBA00023136"/>
    </source>
</evidence>
<dbReference type="CDD" id="cd10322">
    <property type="entry name" value="SLC5sbd"/>
    <property type="match status" value="1"/>
</dbReference>
<keyword evidence="6" id="KW-0769">Symport</keyword>
<dbReference type="AlphaFoldDB" id="D3RWT5"/>
<keyword evidence="8" id="KW-0915">Sodium</keyword>
<dbReference type="PaxDb" id="589924-Ferp_0779"/>
<dbReference type="InterPro" id="IPR050277">
    <property type="entry name" value="Sodium:Solute_Symporter"/>
</dbReference>
<comment type="subcellular location">
    <subcellularLocation>
        <location evidence="1">Cell membrane</location>
        <topology evidence="1">Multi-pass membrane protein</topology>
    </subcellularLocation>
</comment>
<dbReference type="InterPro" id="IPR038377">
    <property type="entry name" value="Na/Glc_symporter_sf"/>
</dbReference>
<accession>D3RWT5</accession>
<evidence type="ECO:0000256" key="13">
    <source>
        <dbReference type="SAM" id="Phobius"/>
    </source>
</evidence>
<feature type="transmembrane region" description="Helical" evidence="13">
    <location>
        <begin position="252"/>
        <end position="270"/>
    </location>
</feature>
<dbReference type="EMBL" id="CP001899">
    <property type="protein sequence ID" value="ADC64948.1"/>
    <property type="molecule type" value="Genomic_DNA"/>
</dbReference>
<keyword evidence="11" id="KW-0739">Sodium transport</keyword>
<dbReference type="KEGG" id="fpl:Ferp_0779"/>
<feature type="transmembrane region" description="Helical" evidence="13">
    <location>
        <begin position="151"/>
        <end position="172"/>
    </location>
</feature>
<keyword evidence="5 13" id="KW-0812">Transmembrane</keyword>
<evidence type="ECO:0000313" key="15">
    <source>
        <dbReference type="Proteomes" id="UP000002613"/>
    </source>
</evidence>
<keyword evidence="3" id="KW-0813">Transport</keyword>
<dbReference type="GO" id="GO:0005886">
    <property type="term" value="C:plasma membrane"/>
    <property type="evidence" value="ECO:0007669"/>
    <property type="project" value="UniProtKB-SubCell"/>
</dbReference>
<name>D3RWT5_FERPA</name>
<feature type="transmembrane region" description="Helical" evidence="13">
    <location>
        <begin position="121"/>
        <end position="139"/>
    </location>
</feature>
<feature type="transmembrane region" description="Helical" evidence="13">
    <location>
        <begin position="342"/>
        <end position="363"/>
    </location>
</feature>
<gene>
    <name evidence="14" type="ordered locus">Ferp_0779</name>
</gene>
<feature type="transmembrane region" description="Helical" evidence="13">
    <location>
        <begin position="398"/>
        <end position="416"/>
    </location>
</feature>
<evidence type="ECO:0000256" key="4">
    <source>
        <dbReference type="ARBA" id="ARBA00022475"/>
    </source>
</evidence>
<evidence type="ECO:0000313" key="14">
    <source>
        <dbReference type="EMBL" id="ADC64948.1"/>
    </source>
</evidence>
<comment type="similarity">
    <text evidence="2 12">Belongs to the sodium:solute symporter (SSF) (TC 2.A.21) family.</text>
</comment>
<dbReference type="STRING" id="589924.Ferp_0779"/>
<dbReference type="PANTHER" id="PTHR48086">
    <property type="entry name" value="SODIUM/PROLINE SYMPORTER-RELATED"/>
    <property type="match status" value="1"/>
</dbReference>
<dbReference type="GO" id="GO:0006814">
    <property type="term" value="P:sodium ion transport"/>
    <property type="evidence" value="ECO:0007669"/>
    <property type="project" value="UniProtKB-KW"/>
</dbReference>
<dbReference type="GO" id="GO:0015293">
    <property type="term" value="F:symporter activity"/>
    <property type="evidence" value="ECO:0007669"/>
    <property type="project" value="UniProtKB-KW"/>
</dbReference>
<feature type="transmembrane region" description="Helical" evidence="13">
    <location>
        <begin position="478"/>
        <end position="501"/>
    </location>
</feature>
<feature type="transmembrane region" description="Helical" evidence="13">
    <location>
        <begin position="78"/>
        <end position="97"/>
    </location>
</feature>
<keyword evidence="7 13" id="KW-1133">Transmembrane helix</keyword>
<evidence type="ECO:0000256" key="3">
    <source>
        <dbReference type="ARBA" id="ARBA00022448"/>
    </source>
</evidence>
<evidence type="ECO:0000256" key="1">
    <source>
        <dbReference type="ARBA" id="ARBA00004651"/>
    </source>
</evidence>
<keyword evidence="15" id="KW-1185">Reference proteome</keyword>
<dbReference type="PANTHER" id="PTHR48086:SF3">
    <property type="entry name" value="SODIUM_PROLINE SYMPORTER"/>
    <property type="match status" value="1"/>
</dbReference>
<evidence type="ECO:0000256" key="7">
    <source>
        <dbReference type="ARBA" id="ARBA00022989"/>
    </source>
</evidence>
<dbReference type="Proteomes" id="UP000002613">
    <property type="component" value="Chromosome"/>
</dbReference>
<evidence type="ECO:0000256" key="8">
    <source>
        <dbReference type="ARBA" id="ARBA00023053"/>
    </source>
</evidence>
<keyword evidence="10 13" id="KW-0472">Membrane</keyword>
<dbReference type="PROSITE" id="PS50283">
    <property type="entry name" value="NA_SOLUT_SYMP_3"/>
    <property type="match status" value="1"/>
</dbReference>
<evidence type="ECO:0000256" key="11">
    <source>
        <dbReference type="ARBA" id="ARBA00023201"/>
    </source>
</evidence>
<dbReference type="eggNOG" id="arCOG01316">
    <property type="taxonomic scope" value="Archaea"/>
</dbReference>
<reference evidence="15" key="1">
    <citation type="submission" date="2010-02" db="EMBL/GenBank/DDBJ databases">
        <title>Complete sequence of Ferroglobus placidus DSM 10642.</title>
        <authorList>
            <consortium name="US DOE Joint Genome Institute"/>
            <person name="Lucas S."/>
            <person name="Copeland A."/>
            <person name="Lapidus A."/>
            <person name="Cheng J.-F."/>
            <person name="Bruce D."/>
            <person name="Goodwin L."/>
            <person name="Pitluck S."/>
            <person name="Saunders E."/>
            <person name="Brettin T."/>
            <person name="Detter J.C."/>
            <person name="Han C."/>
            <person name="Tapia R."/>
            <person name="Larimer F."/>
            <person name="Land M."/>
            <person name="Hauser L."/>
            <person name="Kyrpides N."/>
            <person name="Ivanova N."/>
            <person name="Holmes D."/>
            <person name="Lovley D."/>
            <person name="Kyrpides N."/>
            <person name="Anderson I.J."/>
            <person name="Woyke T."/>
        </authorList>
    </citation>
    <scope>NUCLEOTIDE SEQUENCE [LARGE SCALE GENOMIC DNA]</scope>
    <source>
        <strain evidence="15">DSM 10642 / AEDII12DO</strain>
    </source>
</reference>
<feature type="transmembrane region" description="Helical" evidence="13">
    <location>
        <begin position="291"/>
        <end position="315"/>
    </location>
</feature>
<feature type="transmembrane region" description="Helical" evidence="13">
    <location>
        <begin position="454"/>
        <end position="472"/>
    </location>
</feature>
<sequence length="527" mass="57247">MNPAAFTIFASYLIVIAVIAYFGAKKVKTVEDFVAASGQLGFWTYVLLMVGSVFSGMSLIGVAGLAFTTGWANVWERIFGPAFAIAFGTIIIGYKMFPLKEKHKLVTIQDYLAFRYGDAKAIRIIAAIVSAITSYIYLIGQYTAIGIASEVILGIPYWLGVIMAALIVVAYVSSGGMFSTAWTTFAQSLLMILGVFLTVPLIISHAGGIEHVNSVLASMPELQKAKGLDENFMFAKYLNDPFAPANVPLAGWVYNLTLFGIAVPLGLMVAPHVVNNMLTFKKKEYTRWGPLVMYLLGFSVIFLVSLAGIAARAAWAEGRIEIPEIKFGEVGVKWSDMAYPTVASAFLPEWLFLLLLPTILAGVMSTTDRLIVTTASNITYDILAKAFGLNVNGRKFKVINAIVVFAVGISSIYFALHPQQLLAWLIWASLSLMVNCFFFPIILGLYWSGVTKNGARASMISGLLITLLTFAIHGKTLWIFGIPVYSVLPGFIASFLSGVLVSVIEKRVVARPVESPSLIRGRMAGGQ</sequence>
<evidence type="ECO:0000256" key="12">
    <source>
        <dbReference type="RuleBase" id="RU362091"/>
    </source>
</evidence>
<evidence type="ECO:0000256" key="9">
    <source>
        <dbReference type="ARBA" id="ARBA00023065"/>
    </source>
</evidence>
<evidence type="ECO:0000256" key="6">
    <source>
        <dbReference type="ARBA" id="ARBA00022847"/>
    </source>
</evidence>
<dbReference type="InterPro" id="IPR018212">
    <property type="entry name" value="Na/solute_symporter_CS"/>
</dbReference>
<feature type="transmembrane region" description="Helical" evidence="13">
    <location>
        <begin position="6"/>
        <end position="24"/>
    </location>
</feature>
<dbReference type="PROSITE" id="PS00456">
    <property type="entry name" value="NA_SOLUT_SYMP_1"/>
    <property type="match status" value="1"/>
</dbReference>
<reference evidence="14 15" key="2">
    <citation type="journal article" date="2011" name="Stand. Genomic Sci.">
        <title>Complete genome sequence of Ferroglobus placidus AEDII12DO.</title>
        <authorList>
            <person name="Anderson I."/>
            <person name="Risso C."/>
            <person name="Holmes D."/>
            <person name="Lucas S."/>
            <person name="Copeland A."/>
            <person name="Lapidus A."/>
            <person name="Cheng J.F."/>
            <person name="Bruce D."/>
            <person name="Goodwin L."/>
            <person name="Pitluck S."/>
            <person name="Saunders E."/>
            <person name="Brettin T."/>
            <person name="Detter J.C."/>
            <person name="Han C."/>
            <person name="Tapia R."/>
            <person name="Larimer F."/>
            <person name="Land M."/>
            <person name="Hauser L."/>
            <person name="Woyke T."/>
            <person name="Lovley D."/>
            <person name="Kyrpides N."/>
            <person name="Ivanova N."/>
        </authorList>
    </citation>
    <scope>NUCLEOTIDE SEQUENCE [LARGE SCALE GENOMIC DNA]</scope>
    <source>
        <strain evidence="15">DSM 10642 / AEDII12DO</strain>
    </source>
</reference>
<dbReference type="HOGENOM" id="CLU_018808_15_1_2"/>
<dbReference type="GO" id="GO:0046942">
    <property type="term" value="P:carboxylic acid transport"/>
    <property type="evidence" value="ECO:0007669"/>
    <property type="project" value="UniProtKB-ARBA"/>
</dbReference>
<feature type="transmembrane region" description="Helical" evidence="13">
    <location>
        <begin position="45"/>
        <end position="72"/>
    </location>
</feature>
<feature type="transmembrane region" description="Helical" evidence="13">
    <location>
        <begin position="422"/>
        <end position="447"/>
    </location>
</feature>
<keyword evidence="4" id="KW-1003">Cell membrane</keyword>